<comment type="caution">
    <text evidence="1">The sequence shown here is derived from an EMBL/GenBank/DDBJ whole genome shotgun (WGS) entry which is preliminary data.</text>
</comment>
<dbReference type="EMBL" id="JAJSOF020000015">
    <property type="protein sequence ID" value="KAJ4442040.1"/>
    <property type="molecule type" value="Genomic_DNA"/>
</dbReference>
<gene>
    <name evidence="1" type="ORF">ANN_11906</name>
</gene>
<evidence type="ECO:0000313" key="2">
    <source>
        <dbReference type="Proteomes" id="UP001148838"/>
    </source>
</evidence>
<protein>
    <recommendedName>
        <fullName evidence="3">Secreted protein</fullName>
    </recommendedName>
</protein>
<evidence type="ECO:0008006" key="3">
    <source>
        <dbReference type="Google" id="ProtNLM"/>
    </source>
</evidence>
<sequence length="69" mass="7854">MFLPALQVFNVTLLVTRQKSNRYSSSIQTRHTWSRSVRSGDRGGQANFGVLLAARPNQRCEMQFLCGEH</sequence>
<dbReference type="Proteomes" id="UP001148838">
    <property type="component" value="Unassembled WGS sequence"/>
</dbReference>
<keyword evidence="2" id="KW-1185">Reference proteome</keyword>
<reference evidence="1 2" key="1">
    <citation type="journal article" date="2022" name="Allergy">
        <title>Genome assembly and annotation of Periplaneta americana reveal a comprehensive cockroach allergen profile.</title>
        <authorList>
            <person name="Wang L."/>
            <person name="Xiong Q."/>
            <person name="Saelim N."/>
            <person name="Wang L."/>
            <person name="Nong W."/>
            <person name="Wan A.T."/>
            <person name="Shi M."/>
            <person name="Liu X."/>
            <person name="Cao Q."/>
            <person name="Hui J.H.L."/>
            <person name="Sookrung N."/>
            <person name="Leung T.F."/>
            <person name="Tungtrongchitr A."/>
            <person name="Tsui S.K.W."/>
        </authorList>
    </citation>
    <scope>NUCLEOTIDE SEQUENCE [LARGE SCALE GENOMIC DNA]</scope>
    <source>
        <strain evidence="1">PWHHKU_190912</strain>
    </source>
</reference>
<accession>A0ABQ8T842</accession>
<evidence type="ECO:0000313" key="1">
    <source>
        <dbReference type="EMBL" id="KAJ4442040.1"/>
    </source>
</evidence>
<name>A0ABQ8T842_PERAM</name>
<proteinExistence type="predicted"/>
<organism evidence="1 2">
    <name type="scientific">Periplaneta americana</name>
    <name type="common">American cockroach</name>
    <name type="synonym">Blatta americana</name>
    <dbReference type="NCBI Taxonomy" id="6978"/>
    <lineage>
        <taxon>Eukaryota</taxon>
        <taxon>Metazoa</taxon>
        <taxon>Ecdysozoa</taxon>
        <taxon>Arthropoda</taxon>
        <taxon>Hexapoda</taxon>
        <taxon>Insecta</taxon>
        <taxon>Pterygota</taxon>
        <taxon>Neoptera</taxon>
        <taxon>Polyneoptera</taxon>
        <taxon>Dictyoptera</taxon>
        <taxon>Blattodea</taxon>
        <taxon>Blattoidea</taxon>
        <taxon>Blattidae</taxon>
        <taxon>Blattinae</taxon>
        <taxon>Periplaneta</taxon>
    </lineage>
</organism>